<dbReference type="Proteomes" id="UP000243459">
    <property type="component" value="Unassembled WGS sequence"/>
</dbReference>
<name>A0A1R3L5E4_ASPOF</name>
<dbReference type="GO" id="GO:0030295">
    <property type="term" value="F:protein kinase activator activity"/>
    <property type="evidence" value="ECO:0007669"/>
    <property type="project" value="TreeGrafter"/>
</dbReference>
<dbReference type="Gramene" id="ONK54828">
    <property type="protein sequence ID" value="ONK54828"/>
    <property type="gene ID" value="A4U43_UnF10910"/>
</dbReference>
<keyword evidence="3" id="KW-0963">Cytoplasm</keyword>
<feature type="compositionally biased region" description="Low complexity" evidence="7">
    <location>
        <begin position="243"/>
        <end position="252"/>
    </location>
</feature>
<dbReference type="PANTHER" id="PTHR14326:SF58">
    <property type="entry name" value="TPX2 (TARGETING PROTEIN FOR XKLP2) PROTEIN FAMILY"/>
    <property type="match status" value="1"/>
</dbReference>
<feature type="compositionally biased region" description="Low complexity" evidence="7">
    <location>
        <begin position="39"/>
        <end position="54"/>
    </location>
</feature>
<feature type="region of interest" description="Disordered" evidence="7">
    <location>
        <begin position="399"/>
        <end position="423"/>
    </location>
</feature>
<dbReference type="GO" id="GO:0090307">
    <property type="term" value="P:mitotic spindle assembly"/>
    <property type="evidence" value="ECO:0007669"/>
    <property type="project" value="TreeGrafter"/>
</dbReference>
<evidence type="ECO:0000256" key="5">
    <source>
        <dbReference type="ARBA" id="ARBA00023212"/>
    </source>
</evidence>
<feature type="region of interest" description="Disordered" evidence="7">
    <location>
        <begin position="242"/>
        <end position="274"/>
    </location>
</feature>
<keyword evidence="10" id="KW-1185">Reference proteome</keyword>
<evidence type="ECO:0000256" key="7">
    <source>
        <dbReference type="SAM" id="MobiDB-lite"/>
    </source>
</evidence>
<dbReference type="GO" id="GO:0005880">
    <property type="term" value="C:nuclear microtubule"/>
    <property type="evidence" value="ECO:0007669"/>
    <property type="project" value="TreeGrafter"/>
</dbReference>
<dbReference type="AlphaFoldDB" id="A0A1R3L5E4"/>
<feature type="compositionally biased region" description="Polar residues" evidence="7">
    <location>
        <begin position="1"/>
        <end position="13"/>
    </location>
</feature>
<evidence type="ECO:0000256" key="3">
    <source>
        <dbReference type="ARBA" id="ARBA00022490"/>
    </source>
</evidence>
<organism evidence="9 10">
    <name type="scientific">Asparagus officinalis</name>
    <name type="common">Garden asparagus</name>
    <dbReference type="NCBI Taxonomy" id="4686"/>
    <lineage>
        <taxon>Eukaryota</taxon>
        <taxon>Viridiplantae</taxon>
        <taxon>Streptophyta</taxon>
        <taxon>Embryophyta</taxon>
        <taxon>Tracheophyta</taxon>
        <taxon>Spermatophyta</taxon>
        <taxon>Magnoliopsida</taxon>
        <taxon>Liliopsida</taxon>
        <taxon>Asparagales</taxon>
        <taxon>Asparagaceae</taxon>
        <taxon>Asparagoideae</taxon>
        <taxon>Asparagus</taxon>
    </lineage>
</organism>
<evidence type="ECO:0000256" key="1">
    <source>
        <dbReference type="ARBA" id="ARBA00004245"/>
    </source>
</evidence>
<dbReference type="GO" id="GO:0005819">
    <property type="term" value="C:spindle"/>
    <property type="evidence" value="ECO:0007669"/>
    <property type="project" value="InterPro"/>
</dbReference>
<feature type="region of interest" description="Disordered" evidence="7">
    <location>
        <begin position="113"/>
        <end position="140"/>
    </location>
</feature>
<proteinExistence type="inferred from homology"/>
<dbReference type="OMA" id="SCLSWND"/>
<feature type="compositionally biased region" description="Basic and acidic residues" evidence="7">
    <location>
        <begin position="87"/>
        <end position="96"/>
    </location>
</feature>
<dbReference type="InterPro" id="IPR009675">
    <property type="entry name" value="TPX2_fam"/>
</dbReference>
<dbReference type="GO" id="GO:0008017">
    <property type="term" value="F:microtubule binding"/>
    <property type="evidence" value="ECO:0007669"/>
    <property type="project" value="TreeGrafter"/>
</dbReference>
<accession>A0A1R3L5E4</accession>
<evidence type="ECO:0000256" key="6">
    <source>
        <dbReference type="SAM" id="Coils"/>
    </source>
</evidence>
<dbReference type="Pfam" id="PF06886">
    <property type="entry name" value="TPX2"/>
    <property type="match status" value="1"/>
</dbReference>
<feature type="region of interest" description="Disordered" evidence="7">
    <location>
        <begin position="1"/>
        <end position="99"/>
    </location>
</feature>
<protein>
    <recommendedName>
        <fullName evidence="8">TPX2 C-terminal domain-containing protein</fullName>
    </recommendedName>
</protein>
<gene>
    <name evidence="9" type="ORF">A4U43_UnF10910</name>
</gene>
<evidence type="ECO:0000256" key="4">
    <source>
        <dbReference type="ARBA" id="ARBA00022701"/>
    </source>
</evidence>
<feature type="coiled-coil region" evidence="6">
    <location>
        <begin position="361"/>
        <end position="390"/>
    </location>
</feature>
<evidence type="ECO:0000259" key="8">
    <source>
        <dbReference type="Pfam" id="PF06886"/>
    </source>
</evidence>
<keyword evidence="6" id="KW-0175">Coiled coil</keyword>
<dbReference type="PANTHER" id="PTHR14326">
    <property type="entry name" value="TARGETING PROTEIN FOR XKLP2"/>
    <property type="match status" value="1"/>
</dbReference>
<keyword evidence="4" id="KW-0493">Microtubule</keyword>
<reference evidence="10" key="1">
    <citation type="journal article" date="2017" name="Nat. Commun.">
        <title>The asparagus genome sheds light on the origin and evolution of a young Y chromosome.</title>
        <authorList>
            <person name="Harkess A."/>
            <person name="Zhou J."/>
            <person name="Xu C."/>
            <person name="Bowers J.E."/>
            <person name="Van der Hulst R."/>
            <person name="Ayyampalayam S."/>
            <person name="Mercati F."/>
            <person name="Riccardi P."/>
            <person name="McKain M.R."/>
            <person name="Kakrana A."/>
            <person name="Tang H."/>
            <person name="Ray J."/>
            <person name="Groenendijk J."/>
            <person name="Arikit S."/>
            <person name="Mathioni S.M."/>
            <person name="Nakano M."/>
            <person name="Shan H."/>
            <person name="Telgmann-Rauber A."/>
            <person name="Kanno A."/>
            <person name="Yue Z."/>
            <person name="Chen H."/>
            <person name="Li W."/>
            <person name="Chen Y."/>
            <person name="Xu X."/>
            <person name="Zhang Y."/>
            <person name="Luo S."/>
            <person name="Chen H."/>
            <person name="Gao J."/>
            <person name="Mao Z."/>
            <person name="Pires J.C."/>
            <person name="Luo M."/>
            <person name="Kudrna D."/>
            <person name="Wing R.A."/>
            <person name="Meyers B.C."/>
            <person name="Yi K."/>
            <person name="Kong H."/>
            <person name="Lavrijsen P."/>
            <person name="Sunseri F."/>
            <person name="Falavigna A."/>
            <person name="Ye Y."/>
            <person name="Leebens-Mack J.H."/>
            <person name="Chen G."/>
        </authorList>
    </citation>
    <scope>NUCLEOTIDE SEQUENCE [LARGE SCALE GENOMIC DNA]</scope>
    <source>
        <strain evidence="10">cv. DH0086</strain>
    </source>
</reference>
<comment type="subcellular location">
    <subcellularLocation>
        <location evidence="1">Cytoplasm</location>
        <location evidence="1">Cytoskeleton</location>
    </subcellularLocation>
</comment>
<evidence type="ECO:0000313" key="10">
    <source>
        <dbReference type="Proteomes" id="UP000243459"/>
    </source>
</evidence>
<dbReference type="GO" id="GO:0060236">
    <property type="term" value="P:regulation of mitotic spindle organization"/>
    <property type="evidence" value="ECO:0007669"/>
    <property type="project" value="InterPro"/>
</dbReference>
<comment type="similarity">
    <text evidence="2">Belongs to the TPX2 family.</text>
</comment>
<evidence type="ECO:0000313" key="9">
    <source>
        <dbReference type="EMBL" id="ONK54828.1"/>
    </source>
</evidence>
<dbReference type="InterPro" id="IPR027329">
    <property type="entry name" value="TPX2_C"/>
</dbReference>
<feature type="domain" description="TPX2 C-terminal" evidence="8">
    <location>
        <begin position="341"/>
        <end position="415"/>
    </location>
</feature>
<keyword evidence="5" id="KW-0206">Cytoskeleton</keyword>
<evidence type="ECO:0000256" key="2">
    <source>
        <dbReference type="ARBA" id="ARBA00005885"/>
    </source>
</evidence>
<sequence length="437" mass="50514">MATSANPSKTPIKTLSYCENADPNLPIPRTPSQKPTRTPLMKSSSKPKKPISTPARIQSPPPPPPQQQHQQQRKFIVAKKKKNPRNTSEKINDFDPQKAAYEALRASQDNFFKKDCGESKDETEKIEGKGEKSETRDVERMKSLVMEEALRDIPEPGSGRVKHLVKAFENLLSISDENEGEKSERRRFKEIDWALPGLREPLMMKRLESEDGEGGSCRVCSSLEFVRDSRLCSSFDSNGDRLSFGSRTSNGSRRSRRNSLDSSRRSWNKKLKVTSQQPFKLRTEQRGRVKEENFIMKVKEMLTVEEKKRIPIAQGLPWTTDEPECLVKPPVKERTEPIDLVLHSDVRAVERSEFDQYVAERLNFIEQLKLERERQQQLEEEEEIKRLRRELVPKAQPMPYFDRPFVPKKSTRPRTVPKEPRFHARPMKSSCVSLFGR</sequence>
<dbReference type="EMBL" id="KV864106">
    <property type="protein sequence ID" value="ONK54828.1"/>
    <property type="molecule type" value="Genomic_DNA"/>
</dbReference>